<keyword evidence="7" id="KW-0503">Monooxygenase</keyword>
<dbReference type="GO" id="GO:0018580">
    <property type="term" value="F:nitronate monooxygenase activity"/>
    <property type="evidence" value="ECO:0007669"/>
    <property type="project" value="InterPro"/>
</dbReference>
<dbReference type="InterPro" id="IPR004136">
    <property type="entry name" value="NMO"/>
</dbReference>
<dbReference type="PANTHER" id="PTHR42747:SF3">
    <property type="entry name" value="NITRONATE MONOOXYGENASE-RELATED"/>
    <property type="match status" value="1"/>
</dbReference>
<evidence type="ECO:0000256" key="4">
    <source>
        <dbReference type="ARBA" id="ARBA00022630"/>
    </source>
</evidence>
<keyword evidence="4" id="KW-0285">Flavoprotein</keyword>
<evidence type="ECO:0000313" key="11">
    <source>
        <dbReference type="EMBL" id="GIF91846.1"/>
    </source>
</evidence>
<keyword evidence="10" id="KW-0732">Signal</keyword>
<dbReference type="InterPro" id="IPR013785">
    <property type="entry name" value="Aldolase_TIM"/>
</dbReference>
<sequence length="343" mass="34557">MSIAFTRALGVSLPLIAAPMAGGAGTPALVIAAARAGGLGLLAAGYKTPQALAAEIATVAAASVPFGVNLFAPNPVPVDPAAYRRYADLLAVEAERHGVTLPPTPVEDDDHWHDKLDVLRADPVPLISFTFGIPSRDDLAALRATGALLVQTVTGVDEAMAAAEAGLDALAVQAPAAGGHSGTLTPTRPVADTTLPDLVAAIRHAVDLPLIAAGGVAAAADAAAAVRAGAAAVAVGTVLLRCDEAGTSAVHRAALADPARSGTVVTHAFTGRPARALRNDFTDRYGELAPYGYPAVHHLTAGLRRAAAAAGDTERVHLWAGTGFREATAEPAAAILTRLATLL</sequence>
<dbReference type="CDD" id="cd04730">
    <property type="entry name" value="NPD_like"/>
    <property type="match status" value="1"/>
</dbReference>
<evidence type="ECO:0000256" key="7">
    <source>
        <dbReference type="ARBA" id="ARBA00023033"/>
    </source>
</evidence>
<feature type="chain" id="PRO_5038884915" description="Propionate 3-nitronate monooxygenase" evidence="10">
    <location>
        <begin position="18"/>
        <end position="343"/>
    </location>
</feature>
<dbReference type="Proteomes" id="UP000619293">
    <property type="component" value="Unassembled WGS sequence"/>
</dbReference>
<evidence type="ECO:0000256" key="6">
    <source>
        <dbReference type="ARBA" id="ARBA00023002"/>
    </source>
</evidence>
<dbReference type="GO" id="GO:0009636">
    <property type="term" value="P:response to toxic substance"/>
    <property type="evidence" value="ECO:0007669"/>
    <property type="project" value="UniProtKB-KW"/>
</dbReference>
<dbReference type="PANTHER" id="PTHR42747">
    <property type="entry name" value="NITRONATE MONOOXYGENASE-RELATED"/>
    <property type="match status" value="1"/>
</dbReference>
<dbReference type="SUPFAM" id="SSF51412">
    <property type="entry name" value="Inosine monophosphate dehydrogenase (IMPDH)"/>
    <property type="match status" value="1"/>
</dbReference>
<dbReference type="Pfam" id="PF03060">
    <property type="entry name" value="NMO"/>
    <property type="match status" value="1"/>
</dbReference>
<dbReference type="EMBL" id="BONG01000037">
    <property type="protein sequence ID" value="GIF91846.1"/>
    <property type="molecule type" value="Genomic_DNA"/>
</dbReference>
<keyword evidence="5" id="KW-0288">FMN</keyword>
<evidence type="ECO:0000256" key="8">
    <source>
        <dbReference type="ARBA" id="ARBA00031155"/>
    </source>
</evidence>
<name>A0A8J3K2K4_9ACTN</name>
<gene>
    <name evidence="11" type="ORF">Cch02nite_52900</name>
</gene>
<feature type="signal peptide" evidence="10">
    <location>
        <begin position="1"/>
        <end position="17"/>
    </location>
</feature>
<comment type="catalytic activity">
    <reaction evidence="9">
        <text>3 propionate 3-nitronate + 3 O2 + H2O = 3 3-oxopropanoate + 2 nitrate + nitrite + H2O2 + 3 H(+)</text>
        <dbReference type="Rhea" id="RHEA:57332"/>
        <dbReference type="ChEBI" id="CHEBI:15377"/>
        <dbReference type="ChEBI" id="CHEBI:15378"/>
        <dbReference type="ChEBI" id="CHEBI:15379"/>
        <dbReference type="ChEBI" id="CHEBI:16240"/>
        <dbReference type="ChEBI" id="CHEBI:16301"/>
        <dbReference type="ChEBI" id="CHEBI:17632"/>
        <dbReference type="ChEBI" id="CHEBI:33190"/>
        <dbReference type="ChEBI" id="CHEBI:136067"/>
    </reaction>
</comment>
<evidence type="ECO:0000256" key="2">
    <source>
        <dbReference type="ARBA" id="ARBA00009881"/>
    </source>
</evidence>
<reference evidence="11 12" key="1">
    <citation type="submission" date="2021-01" db="EMBL/GenBank/DDBJ databases">
        <title>Whole genome shotgun sequence of Catellatospora chokoriensis NBRC 107358.</title>
        <authorList>
            <person name="Komaki H."/>
            <person name="Tamura T."/>
        </authorList>
    </citation>
    <scope>NUCLEOTIDE SEQUENCE [LARGE SCALE GENOMIC DNA]</scope>
    <source>
        <strain evidence="11 12">NBRC 107358</strain>
    </source>
</reference>
<evidence type="ECO:0000256" key="10">
    <source>
        <dbReference type="SAM" id="SignalP"/>
    </source>
</evidence>
<dbReference type="AlphaFoldDB" id="A0A8J3K2K4"/>
<evidence type="ECO:0000256" key="3">
    <source>
        <dbReference type="ARBA" id="ARBA00022575"/>
    </source>
</evidence>
<comment type="cofactor">
    <cofactor evidence="1">
        <name>FMN</name>
        <dbReference type="ChEBI" id="CHEBI:58210"/>
    </cofactor>
</comment>
<accession>A0A8J3K2K4</accession>
<keyword evidence="12" id="KW-1185">Reference proteome</keyword>
<comment type="similarity">
    <text evidence="2">Belongs to the nitronate monooxygenase family. NMO class I subfamily.</text>
</comment>
<comment type="caution">
    <text evidence="11">The sequence shown here is derived from an EMBL/GenBank/DDBJ whole genome shotgun (WGS) entry which is preliminary data.</text>
</comment>
<keyword evidence="3" id="KW-0216">Detoxification</keyword>
<keyword evidence="6" id="KW-0560">Oxidoreductase</keyword>
<evidence type="ECO:0000313" key="12">
    <source>
        <dbReference type="Proteomes" id="UP000619293"/>
    </source>
</evidence>
<evidence type="ECO:0000256" key="1">
    <source>
        <dbReference type="ARBA" id="ARBA00001917"/>
    </source>
</evidence>
<dbReference type="Gene3D" id="3.20.20.70">
    <property type="entry name" value="Aldolase class I"/>
    <property type="match status" value="1"/>
</dbReference>
<dbReference type="RefSeq" id="WP_191837176.1">
    <property type="nucleotide sequence ID" value="NZ_BONG01000037.1"/>
</dbReference>
<proteinExistence type="inferred from homology"/>
<organism evidence="11 12">
    <name type="scientific">Catellatospora chokoriensis</name>
    <dbReference type="NCBI Taxonomy" id="310353"/>
    <lineage>
        <taxon>Bacteria</taxon>
        <taxon>Bacillati</taxon>
        <taxon>Actinomycetota</taxon>
        <taxon>Actinomycetes</taxon>
        <taxon>Micromonosporales</taxon>
        <taxon>Micromonosporaceae</taxon>
        <taxon>Catellatospora</taxon>
    </lineage>
</organism>
<evidence type="ECO:0000256" key="5">
    <source>
        <dbReference type="ARBA" id="ARBA00022643"/>
    </source>
</evidence>
<protein>
    <recommendedName>
        <fullName evidence="8">Propionate 3-nitronate monooxygenase</fullName>
    </recommendedName>
</protein>
<evidence type="ECO:0000256" key="9">
    <source>
        <dbReference type="ARBA" id="ARBA00049401"/>
    </source>
</evidence>